<dbReference type="SUPFAM" id="SSF50346">
    <property type="entry name" value="PRC-barrel domain"/>
    <property type="match status" value="1"/>
</dbReference>
<dbReference type="Proteomes" id="UP001278571">
    <property type="component" value="Unassembled WGS sequence"/>
</dbReference>
<dbReference type="EMBL" id="JAWJZF010000278">
    <property type="protein sequence ID" value="MDX2291838.1"/>
    <property type="molecule type" value="Genomic_DNA"/>
</dbReference>
<evidence type="ECO:0000313" key="4">
    <source>
        <dbReference type="Proteomes" id="UP001278571"/>
    </source>
</evidence>
<dbReference type="InterPro" id="IPR011033">
    <property type="entry name" value="PRC_barrel-like_sf"/>
</dbReference>
<evidence type="ECO:0000259" key="1">
    <source>
        <dbReference type="Pfam" id="PF03967"/>
    </source>
</evidence>
<dbReference type="RefSeq" id="WP_319008375.1">
    <property type="nucleotide sequence ID" value="NZ_JAWJZF010000278.1"/>
</dbReference>
<proteinExistence type="predicted"/>
<evidence type="ECO:0000313" key="3">
    <source>
        <dbReference type="EMBL" id="MDX2291838.1"/>
    </source>
</evidence>
<comment type="caution">
    <text evidence="3">The sequence shown here is derived from an EMBL/GenBank/DDBJ whole genome shotgun (WGS) entry which is preliminary data.</text>
</comment>
<feature type="non-terminal residue" evidence="3">
    <location>
        <position position="165"/>
    </location>
</feature>
<gene>
    <name evidence="3" type="ORF">R2363_06605</name>
</gene>
<evidence type="ECO:0000259" key="2">
    <source>
        <dbReference type="Pfam" id="PF05239"/>
    </source>
</evidence>
<reference evidence="3 4" key="1">
    <citation type="submission" date="2023-10" db="EMBL/GenBank/DDBJ databases">
        <authorList>
            <person name="Wang X.X."/>
        </authorList>
    </citation>
    <scope>NUCLEOTIDE SEQUENCE [LARGE SCALE GENOMIC DNA]</scope>
    <source>
        <strain evidence="3 4">NBRC 12816</strain>
    </source>
</reference>
<sequence length="165" mass="16906">TLSTTGLSGLPNAKTFLLPHGGTVSAPRIEVEGPLANATAARFPGGPIEPTGNPLLSGVGPGAWTERPDVADLEYFSGLPRIVPLRAAPGYTVAAEDPDPRGMAVVGADGASGGRVVELWIDKSETMIRYLEVATNGGRTVLVPAPLADVQGENGKVYVHTILGG</sequence>
<dbReference type="InterPro" id="IPR027275">
    <property type="entry name" value="PRC-brl_dom"/>
</dbReference>
<dbReference type="Gene3D" id="4.10.540.10">
    <property type="entry name" value="Photosynthetic reaction centre, H subunit, N-terminal domain"/>
    <property type="match status" value="1"/>
</dbReference>
<keyword evidence="4" id="KW-1185">Reference proteome</keyword>
<protein>
    <submittedName>
        <fullName evidence="3">PRC-barrel domain-containing protein</fullName>
    </submittedName>
</protein>
<dbReference type="Pfam" id="PF05239">
    <property type="entry name" value="PRC"/>
    <property type="match status" value="1"/>
</dbReference>
<accession>A0ABU4K281</accession>
<feature type="domain" description="PRC-barrel" evidence="2">
    <location>
        <begin position="97"/>
        <end position="161"/>
    </location>
</feature>
<dbReference type="InterPro" id="IPR014747">
    <property type="entry name" value="Bac_photo_RC_H_C"/>
</dbReference>
<name>A0ABU4K281_9ACTN</name>
<dbReference type="Pfam" id="PF03967">
    <property type="entry name" value="PRCH"/>
    <property type="match status" value="1"/>
</dbReference>
<dbReference type="InterPro" id="IPR015810">
    <property type="entry name" value="Photo_RC_H_N"/>
</dbReference>
<organism evidence="3 4">
    <name type="scientific">Streptomyces roseolus</name>
    <dbReference type="NCBI Taxonomy" id="67358"/>
    <lineage>
        <taxon>Bacteria</taxon>
        <taxon>Bacillati</taxon>
        <taxon>Actinomycetota</taxon>
        <taxon>Actinomycetes</taxon>
        <taxon>Kitasatosporales</taxon>
        <taxon>Streptomycetaceae</taxon>
        <taxon>Streptomyces</taxon>
    </lineage>
</organism>
<feature type="domain" description="Photosynthetic reaction centre H subunit N-terminal" evidence="1">
    <location>
        <begin position="4"/>
        <end position="86"/>
    </location>
</feature>
<dbReference type="Gene3D" id="3.90.50.10">
    <property type="entry name" value="Photosynthetic Reaction Center, subunit H, domain 2"/>
    <property type="match status" value="1"/>
</dbReference>
<dbReference type="InterPro" id="IPR037097">
    <property type="entry name" value="Photo_RC_H_N_sf"/>
</dbReference>
<feature type="non-terminal residue" evidence="3">
    <location>
        <position position="1"/>
    </location>
</feature>